<dbReference type="Pfam" id="PF02581">
    <property type="entry name" value="TMP-TENI"/>
    <property type="match status" value="1"/>
</dbReference>
<dbReference type="UniPathway" id="UPA00060">
    <property type="reaction ID" value="UER00141"/>
</dbReference>
<name>F2AVS5_RHOBT</name>
<feature type="binding site" evidence="10">
    <location>
        <position position="315"/>
    </location>
    <ligand>
        <name>2-[(2R,5Z)-2-carboxy-4-methylthiazol-5(2H)-ylidene]ethyl phosphate</name>
        <dbReference type="ChEBI" id="CHEBI:62899"/>
    </ligand>
</feature>
<dbReference type="EMBL" id="AFAR01000190">
    <property type="protein sequence ID" value="EGF26274.1"/>
    <property type="molecule type" value="Genomic_DNA"/>
</dbReference>
<protein>
    <recommendedName>
        <fullName evidence="10">Thiamine-phosphate synthase</fullName>
        <shortName evidence="10">TP synthase</shortName>
        <shortName evidence="10">TPS</shortName>
        <ecNumber evidence="10">2.5.1.3</ecNumber>
    </recommendedName>
    <alternativeName>
        <fullName evidence="10">Thiamine-phosphate pyrophosphorylase</fullName>
        <shortName evidence="10">TMP pyrophosphorylase</shortName>
        <shortName evidence="10">TMP-PPase</shortName>
    </alternativeName>
</protein>
<evidence type="ECO:0000256" key="8">
    <source>
        <dbReference type="ARBA" id="ARBA00047851"/>
    </source>
</evidence>
<dbReference type="NCBIfam" id="NF002727">
    <property type="entry name" value="PRK02615.1"/>
    <property type="match status" value="1"/>
</dbReference>
<evidence type="ECO:0000256" key="4">
    <source>
        <dbReference type="ARBA" id="ARBA00022723"/>
    </source>
</evidence>
<sequence length="375" mass="40795">MTNAESRIVLRILDANANRAGEGLRTLEESARFILNDLSLTERLKTHRHDLAVAMRRWNRFQLISSRDTPGDVGTGVRTASEQSRADLSSVIAAATTRTQQALRCLEEYGKTADSEFAACIESIRYQCYATFRELELKMAGLNERSRKLVEARLYALIACEPNADCLKARIAELVDAGVDVIQLRDSSVDDRTLFEQAKLGAAIAAERDVLWIINDRADIAVASGADGVHVGQEELPVDAVREVVGPERLIGLSTHSIEQVRLATRTTANYIGCGPTFPGKTKSFDRFPGCEFLTQVRDAERSGELTLPAFAIGGIGLGNVEQVAQSGIGRVAVTGALAPHDGLHQTAMGMREILERVPLRIAPDSSDVCPLPND</sequence>
<comment type="caution">
    <text evidence="10">Lacks conserved residue(s) required for the propagation of feature annotation.</text>
</comment>
<dbReference type="InterPro" id="IPR034291">
    <property type="entry name" value="TMP_synthase"/>
</dbReference>
<dbReference type="GO" id="GO:0009228">
    <property type="term" value="P:thiamine biosynthetic process"/>
    <property type="evidence" value="ECO:0007669"/>
    <property type="project" value="UniProtKB-KW"/>
</dbReference>
<feature type="binding site" evidence="10">
    <location>
        <position position="216"/>
    </location>
    <ligand>
        <name>Mg(2+)</name>
        <dbReference type="ChEBI" id="CHEBI:18420"/>
    </ligand>
</feature>
<feature type="binding site" evidence="10">
    <location>
        <position position="254"/>
    </location>
    <ligand>
        <name>4-amino-2-methyl-5-(diphosphooxymethyl)pyrimidine</name>
        <dbReference type="ChEBI" id="CHEBI:57841"/>
    </ligand>
</feature>
<dbReference type="Proteomes" id="UP000006222">
    <property type="component" value="Unassembled WGS sequence"/>
</dbReference>
<dbReference type="PATRIC" id="fig|991778.3.peg.4067"/>
<dbReference type="PANTHER" id="PTHR20857">
    <property type="entry name" value="THIAMINE-PHOSPHATE PYROPHOSPHORYLASE"/>
    <property type="match status" value="1"/>
</dbReference>
<feature type="binding site" evidence="10">
    <location>
        <position position="235"/>
    </location>
    <ligand>
        <name>Mg(2+)</name>
        <dbReference type="ChEBI" id="CHEBI:18420"/>
    </ligand>
</feature>
<evidence type="ECO:0000259" key="14">
    <source>
        <dbReference type="Pfam" id="PF17792"/>
    </source>
</evidence>
<reference evidence="15 16" key="1">
    <citation type="journal article" date="2013" name="Mar. Genomics">
        <title>Expression of sulfatases in Rhodopirellula baltica and the diversity of sulfatases in the genus Rhodopirellula.</title>
        <authorList>
            <person name="Wegner C.E."/>
            <person name="Richter-Heitmann T."/>
            <person name="Klindworth A."/>
            <person name="Klockow C."/>
            <person name="Richter M."/>
            <person name="Achstetter T."/>
            <person name="Glockner F.O."/>
            <person name="Harder J."/>
        </authorList>
    </citation>
    <scope>NUCLEOTIDE SEQUENCE [LARGE SCALE GENOMIC DNA]</scope>
    <source>
        <strain evidence="15 16">WH47</strain>
    </source>
</reference>
<dbReference type="NCBIfam" id="TIGR00693">
    <property type="entry name" value="thiE"/>
    <property type="match status" value="1"/>
</dbReference>
<evidence type="ECO:0000256" key="7">
    <source>
        <dbReference type="ARBA" id="ARBA00047334"/>
    </source>
</evidence>
<gene>
    <name evidence="10" type="primary">thiE</name>
    <name evidence="15" type="ORF">RBWH47_01992</name>
</gene>
<dbReference type="EC" id="2.5.1.3" evidence="10"/>
<evidence type="ECO:0000313" key="16">
    <source>
        <dbReference type="Proteomes" id="UP000006222"/>
    </source>
</evidence>
<feature type="domain" description="ThiD2" evidence="14">
    <location>
        <begin position="11"/>
        <end position="131"/>
    </location>
</feature>
<evidence type="ECO:0000256" key="2">
    <source>
        <dbReference type="ARBA" id="ARBA00005165"/>
    </source>
</evidence>
<comment type="catalytic activity">
    <reaction evidence="7 10 11">
        <text>4-methyl-5-(2-phosphooxyethyl)-thiazole + 4-amino-2-methyl-5-(diphosphooxymethyl)pyrimidine + H(+) = thiamine phosphate + diphosphate</text>
        <dbReference type="Rhea" id="RHEA:22328"/>
        <dbReference type="ChEBI" id="CHEBI:15378"/>
        <dbReference type="ChEBI" id="CHEBI:33019"/>
        <dbReference type="ChEBI" id="CHEBI:37575"/>
        <dbReference type="ChEBI" id="CHEBI:57841"/>
        <dbReference type="ChEBI" id="CHEBI:58296"/>
        <dbReference type="EC" id="2.5.1.3"/>
    </reaction>
</comment>
<dbReference type="SUPFAM" id="SSF51391">
    <property type="entry name" value="Thiamin phosphate synthase"/>
    <property type="match status" value="1"/>
</dbReference>
<dbReference type="RefSeq" id="WP_007327735.1">
    <property type="nucleotide sequence ID" value="NZ_AFAR01000190.1"/>
</dbReference>
<evidence type="ECO:0000259" key="13">
    <source>
        <dbReference type="Pfam" id="PF02581"/>
    </source>
</evidence>
<evidence type="ECO:0000256" key="6">
    <source>
        <dbReference type="ARBA" id="ARBA00022977"/>
    </source>
</evidence>
<dbReference type="InterPro" id="IPR022998">
    <property type="entry name" value="ThiamineP_synth_TenI"/>
</dbReference>
<dbReference type="Pfam" id="PF17792">
    <property type="entry name" value="ThiD2"/>
    <property type="match status" value="1"/>
</dbReference>
<evidence type="ECO:0000256" key="10">
    <source>
        <dbReference type="HAMAP-Rule" id="MF_00097"/>
    </source>
</evidence>
<comment type="function">
    <text evidence="1 10">Condenses 4-methyl-5-(beta-hydroxyethyl)thiazole monophosphate (THZ-P) and 2-methyl-4-amino-5-hydroxymethyl pyrimidine pyrophosphate (HMP-PP) to form thiamine monophosphate (TMP).</text>
</comment>
<evidence type="ECO:0000256" key="5">
    <source>
        <dbReference type="ARBA" id="ARBA00022842"/>
    </source>
</evidence>
<keyword evidence="4 10" id="KW-0479">Metal-binding</keyword>
<dbReference type="PANTHER" id="PTHR20857:SF15">
    <property type="entry name" value="THIAMINE-PHOSPHATE SYNTHASE"/>
    <property type="match status" value="1"/>
</dbReference>
<dbReference type="InterPro" id="IPR016229">
    <property type="entry name" value="TMP_synthase_cyanobac_bac"/>
</dbReference>
<feature type="binding site" evidence="10">
    <location>
        <position position="283"/>
    </location>
    <ligand>
        <name>4-amino-2-methyl-5-(diphosphooxymethyl)pyrimidine</name>
        <dbReference type="ChEBI" id="CHEBI:57841"/>
    </ligand>
</feature>
<dbReference type="Gene3D" id="3.20.20.70">
    <property type="entry name" value="Aldolase class I"/>
    <property type="match status" value="1"/>
</dbReference>
<keyword evidence="6 10" id="KW-0784">Thiamine biosynthesis</keyword>
<dbReference type="PIRSF" id="PIRSF000512">
    <property type="entry name" value="TMP_PPase_Cyanobac_prd"/>
    <property type="match status" value="1"/>
</dbReference>
<dbReference type="InterPro" id="IPR013785">
    <property type="entry name" value="Aldolase_TIM"/>
</dbReference>
<evidence type="ECO:0000313" key="15">
    <source>
        <dbReference type="EMBL" id="EGF26274.1"/>
    </source>
</evidence>
<dbReference type="GO" id="GO:0000287">
    <property type="term" value="F:magnesium ion binding"/>
    <property type="evidence" value="ECO:0007669"/>
    <property type="project" value="UniProtKB-UniRule"/>
</dbReference>
<evidence type="ECO:0000256" key="9">
    <source>
        <dbReference type="ARBA" id="ARBA00047883"/>
    </source>
</evidence>
<comment type="cofactor">
    <cofactor evidence="10">
        <name>Mg(2+)</name>
        <dbReference type="ChEBI" id="CHEBI:18420"/>
    </cofactor>
    <text evidence="10">Binds 1 Mg(2+) ion per subunit.</text>
</comment>
<evidence type="ECO:0000256" key="11">
    <source>
        <dbReference type="RuleBase" id="RU003826"/>
    </source>
</evidence>
<dbReference type="FunFam" id="3.20.20.70:FF:000096">
    <property type="entry name" value="Thiamine-phosphate synthase"/>
    <property type="match status" value="1"/>
</dbReference>
<dbReference type="AlphaFoldDB" id="F2AVS5"/>
<dbReference type="InterPro" id="IPR041397">
    <property type="entry name" value="ThiD2"/>
</dbReference>
<evidence type="ECO:0000256" key="1">
    <source>
        <dbReference type="ARBA" id="ARBA00003814"/>
    </source>
</evidence>
<dbReference type="GO" id="GO:0004789">
    <property type="term" value="F:thiamine-phosphate diphosphorylase activity"/>
    <property type="evidence" value="ECO:0007669"/>
    <property type="project" value="UniProtKB-UniRule"/>
</dbReference>
<proteinExistence type="inferred from homology"/>
<dbReference type="InterPro" id="IPR036206">
    <property type="entry name" value="ThiamineP_synth_sf"/>
</dbReference>
<feature type="domain" description="Thiamine phosphate synthase/TenI" evidence="13">
    <location>
        <begin position="155"/>
        <end position="337"/>
    </location>
</feature>
<keyword evidence="5 10" id="KW-0460">Magnesium</keyword>
<dbReference type="CDD" id="cd00564">
    <property type="entry name" value="TMP_TenI"/>
    <property type="match status" value="1"/>
</dbReference>
<dbReference type="HAMAP" id="MF_00097">
    <property type="entry name" value="TMP_synthase"/>
    <property type="match status" value="1"/>
</dbReference>
<feature type="binding site" evidence="10">
    <location>
        <position position="215"/>
    </location>
    <ligand>
        <name>4-amino-2-methyl-5-(diphosphooxymethyl)pyrimidine</name>
        <dbReference type="ChEBI" id="CHEBI:57841"/>
    </ligand>
</feature>
<accession>F2AVS5</accession>
<comment type="pathway">
    <text evidence="2 10 12">Cofactor biosynthesis; thiamine diphosphate biosynthesis; thiamine phosphate from 4-amino-2-methyl-5-diphosphomethylpyrimidine and 4-methyl-5-(2-phosphoethyl)-thiazole: step 1/1.</text>
</comment>
<dbReference type="GO" id="GO:0005737">
    <property type="term" value="C:cytoplasm"/>
    <property type="evidence" value="ECO:0007669"/>
    <property type="project" value="TreeGrafter"/>
</dbReference>
<evidence type="ECO:0000256" key="3">
    <source>
        <dbReference type="ARBA" id="ARBA00022679"/>
    </source>
</evidence>
<keyword evidence="3 10" id="KW-0808">Transferase</keyword>
<comment type="catalytic activity">
    <reaction evidence="9 10 11">
        <text>2-[(2R,5Z)-2-carboxy-4-methylthiazol-5(2H)-ylidene]ethyl phosphate + 4-amino-2-methyl-5-(diphosphooxymethyl)pyrimidine + 2 H(+) = thiamine phosphate + CO2 + diphosphate</text>
        <dbReference type="Rhea" id="RHEA:47844"/>
        <dbReference type="ChEBI" id="CHEBI:15378"/>
        <dbReference type="ChEBI" id="CHEBI:16526"/>
        <dbReference type="ChEBI" id="CHEBI:33019"/>
        <dbReference type="ChEBI" id="CHEBI:37575"/>
        <dbReference type="ChEBI" id="CHEBI:57841"/>
        <dbReference type="ChEBI" id="CHEBI:62899"/>
        <dbReference type="EC" id="2.5.1.3"/>
    </reaction>
</comment>
<comment type="catalytic activity">
    <reaction evidence="8 10 11">
        <text>2-(2-carboxy-4-methylthiazol-5-yl)ethyl phosphate + 4-amino-2-methyl-5-(diphosphooxymethyl)pyrimidine + 2 H(+) = thiamine phosphate + CO2 + diphosphate</text>
        <dbReference type="Rhea" id="RHEA:47848"/>
        <dbReference type="ChEBI" id="CHEBI:15378"/>
        <dbReference type="ChEBI" id="CHEBI:16526"/>
        <dbReference type="ChEBI" id="CHEBI:33019"/>
        <dbReference type="ChEBI" id="CHEBI:37575"/>
        <dbReference type="ChEBI" id="CHEBI:57841"/>
        <dbReference type="ChEBI" id="CHEBI:62890"/>
        <dbReference type="EC" id="2.5.1.3"/>
    </reaction>
</comment>
<comment type="similarity">
    <text evidence="10 11">Belongs to the thiamine-phosphate synthase family.</text>
</comment>
<comment type="caution">
    <text evidence="15">The sequence shown here is derived from an EMBL/GenBank/DDBJ whole genome shotgun (WGS) entry which is preliminary data.</text>
</comment>
<evidence type="ECO:0000256" key="12">
    <source>
        <dbReference type="RuleBase" id="RU004253"/>
    </source>
</evidence>
<organism evidence="15 16">
    <name type="scientific">Rhodopirellula baltica WH47</name>
    <dbReference type="NCBI Taxonomy" id="991778"/>
    <lineage>
        <taxon>Bacteria</taxon>
        <taxon>Pseudomonadati</taxon>
        <taxon>Planctomycetota</taxon>
        <taxon>Planctomycetia</taxon>
        <taxon>Pirellulales</taxon>
        <taxon>Pirellulaceae</taxon>
        <taxon>Rhodopirellula</taxon>
    </lineage>
</organism>
<dbReference type="GO" id="GO:0009229">
    <property type="term" value="P:thiamine diphosphate biosynthetic process"/>
    <property type="evidence" value="ECO:0007669"/>
    <property type="project" value="UniProtKB-UniRule"/>
</dbReference>